<accession>A0A378W1W1</accession>
<protein>
    <submittedName>
        <fullName evidence="1">Uncharacterized protein</fullName>
    </submittedName>
</protein>
<dbReference type="EMBL" id="UGRI01000001">
    <property type="protein sequence ID" value="SUA24555.1"/>
    <property type="molecule type" value="Genomic_DNA"/>
</dbReference>
<organism evidence="1">
    <name type="scientific">Neisseria gonorrhoeae</name>
    <dbReference type="NCBI Taxonomy" id="485"/>
    <lineage>
        <taxon>Bacteria</taxon>
        <taxon>Pseudomonadati</taxon>
        <taxon>Pseudomonadota</taxon>
        <taxon>Betaproteobacteria</taxon>
        <taxon>Neisseriales</taxon>
        <taxon>Neisseriaceae</taxon>
        <taxon>Neisseria</taxon>
    </lineage>
</organism>
<sequence>MDFVPVIGKADNVADISFNGRLLNHQVAQLMALYVSQSDMAAALGKLPLLPNRWYFPSGSKC</sequence>
<name>A0A378W1W1_NEIGO</name>
<evidence type="ECO:0000313" key="1">
    <source>
        <dbReference type="EMBL" id="SUA24555.1"/>
    </source>
</evidence>
<reference evidence="1" key="1">
    <citation type="submission" date="2018-06" db="EMBL/GenBank/DDBJ databases">
        <authorList>
            <consortium name="Pathogen Informatics"/>
            <person name="Doyle S."/>
        </authorList>
    </citation>
    <scope>NUCLEOTIDE SEQUENCE [LARGE SCALE GENOMIC DNA]</scope>
    <source>
        <strain evidence="1">NCTC11421</strain>
    </source>
</reference>
<gene>
    <name evidence="1" type="ORF">NCTC11421_02556</name>
</gene>
<proteinExistence type="predicted"/>
<dbReference type="AlphaFoldDB" id="A0A378W1W1"/>